<sequence length="58" mass="6055">MSLEEMDVVFGGANHIVKGADLLHDETAGNTVEITEKPGKHIGVAEHGTAESKVATLV</sequence>
<organism evidence="1 2">
    <name type="scientific">Sporothrix bragantina</name>
    <dbReference type="NCBI Taxonomy" id="671064"/>
    <lineage>
        <taxon>Eukaryota</taxon>
        <taxon>Fungi</taxon>
        <taxon>Dikarya</taxon>
        <taxon>Ascomycota</taxon>
        <taxon>Pezizomycotina</taxon>
        <taxon>Sordariomycetes</taxon>
        <taxon>Sordariomycetidae</taxon>
        <taxon>Ophiostomatales</taxon>
        <taxon>Ophiostomataceae</taxon>
        <taxon>Sporothrix</taxon>
    </lineage>
</organism>
<dbReference type="Proteomes" id="UP001642406">
    <property type="component" value="Unassembled WGS sequence"/>
</dbReference>
<proteinExistence type="predicted"/>
<reference evidence="1 2" key="1">
    <citation type="submission" date="2024-01" db="EMBL/GenBank/DDBJ databases">
        <authorList>
            <person name="Allen C."/>
            <person name="Tagirdzhanova G."/>
        </authorList>
    </citation>
    <scope>NUCLEOTIDE SEQUENCE [LARGE SCALE GENOMIC DNA]</scope>
</reference>
<comment type="caution">
    <text evidence="1">The sequence shown here is derived from an EMBL/GenBank/DDBJ whole genome shotgun (WGS) entry which is preliminary data.</text>
</comment>
<gene>
    <name evidence="1" type="ORF">SBRCBS47491_006593</name>
</gene>
<name>A0ABP0C6R2_9PEZI</name>
<evidence type="ECO:0000313" key="2">
    <source>
        <dbReference type="Proteomes" id="UP001642406"/>
    </source>
</evidence>
<dbReference type="EMBL" id="CAWUHC010000066">
    <property type="protein sequence ID" value="CAK7227508.1"/>
    <property type="molecule type" value="Genomic_DNA"/>
</dbReference>
<evidence type="ECO:0000313" key="1">
    <source>
        <dbReference type="EMBL" id="CAK7227508.1"/>
    </source>
</evidence>
<accession>A0ABP0C6R2</accession>
<protein>
    <submittedName>
        <fullName evidence="1">Uncharacterized protein</fullName>
    </submittedName>
</protein>
<keyword evidence="2" id="KW-1185">Reference proteome</keyword>